<organism evidence="1 2">
    <name type="scientific">Kluyvera cryocrescens</name>
    <name type="common">Kluyvera citrophila</name>
    <dbReference type="NCBI Taxonomy" id="580"/>
    <lineage>
        <taxon>Bacteria</taxon>
        <taxon>Pseudomonadati</taxon>
        <taxon>Pseudomonadota</taxon>
        <taxon>Gammaproteobacteria</taxon>
        <taxon>Enterobacterales</taxon>
        <taxon>Enterobacteriaceae</taxon>
        <taxon>Kluyvera</taxon>
    </lineage>
</organism>
<sequence>MSKESVIAALKKAREAREGNIFGGTGQAEFNKDFYAGRATKTDGVSKTDSNEPMNQKAFNARFYAGKS</sequence>
<evidence type="ECO:0000313" key="1">
    <source>
        <dbReference type="EMBL" id="VFS61377.1"/>
    </source>
</evidence>
<name>A0A485AII6_KLUCR</name>
<gene>
    <name evidence="1" type="ORF">NCTC12993_01902</name>
</gene>
<protein>
    <submittedName>
        <fullName evidence="1">Uncharacterized protein</fullName>
    </submittedName>
</protein>
<reference evidence="1 2" key="1">
    <citation type="submission" date="2019-03" db="EMBL/GenBank/DDBJ databases">
        <authorList>
            <consortium name="Pathogen Informatics"/>
        </authorList>
    </citation>
    <scope>NUCLEOTIDE SEQUENCE [LARGE SCALE GENOMIC DNA]</scope>
    <source>
        <strain evidence="1 2">NCTC12993</strain>
    </source>
</reference>
<accession>A0A485AII6</accession>
<proteinExistence type="predicted"/>
<keyword evidence="2" id="KW-1185">Reference proteome</keyword>
<dbReference type="EMBL" id="CAADJD010000015">
    <property type="protein sequence ID" value="VFS61377.1"/>
    <property type="molecule type" value="Genomic_DNA"/>
</dbReference>
<dbReference type="AlphaFoldDB" id="A0A485AII6"/>
<dbReference type="Proteomes" id="UP000401081">
    <property type="component" value="Unassembled WGS sequence"/>
</dbReference>
<evidence type="ECO:0000313" key="2">
    <source>
        <dbReference type="Proteomes" id="UP000401081"/>
    </source>
</evidence>